<evidence type="ECO:0000313" key="8">
    <source>
        <dbReference type="EMBL" id="KAK7107746.1"/>
    </source>
</evidence>
<dbReference type="AlphaFoldDB" id="A0AAN9GGZ8"/>
<protein>
    <recommendedName>
        <fullName evidence="7">RING-type domain-containing protein</fullName>
    </recommendedName>
</protein>
<feature type="region of interest" description="Disordered" evidence="6">
    <location>
        <begin position="394"/>
        <end position="520"/>
    </location>
</feature>
<feature type="region of interest" description="Disordered" evidence="6">
    <location>
        <begin position="59"/>
        <end position="91"/>
    </location>
</feature>
<feature type="region of interest" description="Disordered" evidence="6">
    <location>
        <begin position="112"/>
        <end position="150"/>
    </location>
</feature>
<dbReference type="InterPro" id="IPR050784">
    <property type="entry name" value="IAP"/>
</dbReference>
<dbReference type="GO" id="GO:0008270">
    <property type="term" value="F:zinc ion binding"/>
    <property type="evidence" value="ECO:0007669"/>
    <property type="project" value="UniProtKB-KW"/>
</dbReference>
<dbReference type="GO" id="GO:0005634">
    <property type="term" value="C:nucleus"/>
    <property type="evidence" value="ECO:0007669"/>
    <property type="project" value="TreeGrafter"/>
</dbReference>
<evidence type="ECO:0000256" key="1">
    <source>
        <dbReference type="ARBA" id="ARBA00006672"/>
    </source>
</evidence>
<evidence type="ECO:0000313" key="9">
    <source>
        <dbReference type="Proteomes" id="UP001374579"/>
    </source>
</evidence>
<dbReference type="SUPFAM" id="SSF57924">
    <property type="entry name" value="Inhibitor of apoptosis (IAP) repeat"/>
    <property type="match status" value="2"/>
</dbReference>
<dbReference type="InterPro" id="IPR013083">
    <property type="entry name" value="Znf_RING/FYVE/PHD"/>
</dbReference>
<evidence type="ECO:0000256" key="5">
    <source>
        <dbReference type="PROSITE-ProRule" id="PRU00175"/>
    </source>
</evidence>
<dbReference type="Proteomes" id="UP001374579">
    <property type="component" value="Unassembled WGS sequence"/>
</dbReference>
<organism evidence="8 9">
    <name type="scientific">Littorina saxatilis</name>
    <dbReference type="NCBI Taxonomy" id="31220"/>
    <lineage>
        <taxon>Eukaryota</taxon>
        <taxon>Metazoa</taxon>
        <taxon>Spiralia</taxon>
        <taxon>Lophotrochozoa</taxon>
        <taxon>Mollusca</taxon>
        <taxon>Gastropoda</taxon>
        <taxon>Caenogastropoda</taxon>
        <taxon>Littorinimorpha</taxon>
        <taxon>Littorinoidea</taxon>
        <taxon>Littorinidae</taxon>
        <taxon>Littorina</taxon>
    </lineage>
</organism>
<dbReference type="Gene3D" id="3.30.40.10">
    <property type="entry name" value="Zinc/RING finger domain, C3HC4 (zinc finger)"/>
    <property type="match status" value="1"/>
</dbReference>
<dbReference type="PANTHER" id="PTHR10044">
    <property type="entry name" value="INHIBITOR OF APOPTOSIS"/>
    <property type="match status" value="1"/>
</dbReference>
<keyword evidence="9" id="KW-1185">Reference proteome</keyword>
<keyword evidence="2" id="KW-0479">Metal-binding</keyword>
<dbReference type="GO" id="GO:0005737">
    <property type="term" value="C:cytoplasm"/>
    <property type="evidence" value="ECO:0007669"/>
    <property type="project" value="TreeGrafter"/>
</dbReference>
<keyword evidence="4" id="KW-0862">Zinc</keyword>
<feature type="compositionally biased region" description="Polar residues" evidence="6">
    <location>
        <begin position="798"/>
        <end position="814"/>
    </location>
</feature>
<feature type="compositionally biased region" description="Basic and acidic residues" evidence="6">
    <location>
        <begin position="74"/>
        <end position="91"/>
    </location>
</feature>
<feature type="compositionally biased region" description="Polar residues" evidence="6">
    <location>
        <begin position="112"/>
        <end position="124"/>
    </location>
</feature>
<keyword evidence="3 5" id="KW-0863">Zinc-finger</keyword>
<gene>
    <name evidence="8" type="ORF">V1264_015611</name>
</gene>
<name>A0AAN9GGZ8_9CAEN</name>
<evidence type="ECO:0000256" key="6">
    <source>
        <dbReference type="SAM" id="MobiDB-lite"/>
    </source>
</evidence>
<feature type="region of interest" description="Disordered" evidence="6">
    <location>
        <begin position="765"/>
        <end position="867"/>
    </location>
</feature>
<evidence type="ECO:0000256" key="4">
    <source>
        <dbReference type="ARBA" id="ARBA00022833"/>
    </source>
</evidence>
<dbReference type="PROSITE" id="PS50143">
    <property type="entry name" value="BIR_REPEAT_2"/>
    <property type="match status" value="2"/>
</dbReference>
<feature type="compositionally biased region" description="Polar residues" evidence="6">
    <location>
        <begin position="444"/>
        <end position="459"/>
    </location>
</feature>
<feature type="domain" description="RING-type" evidence="7">
    <location>
        <begin position="958"/>
        <end position="993"/>
    </location>
</feature>
<feature type="compositionally biased region" description="Polar residues" evidence="6">
    <location>
        <begin position="775"/>
        <end position="787"/>
    </location>
</feature>
<dbReference type="CDD" id="cd00022">
    <property type="entry name" value="BIR"/>
    <property type="match status" value="1"/>
</dbReference>
<dbReference type="Pfam" id="PF00653">
    <property type="entry name" value="BIR"/>
    <property type="match status" value="2"/>
</dbReference>
<feature type="region of interest" description="Disordered" evidence="6">
    <location>
        <begin position="170"/>
        <end position="191"/>
    </location>
</feature>
<reference evidence="8 9" key="1">
    <citation type="submission" date="2024-02" db="EMBL/GenBank/DDBJ databases">
        <title>Chromosome-scale genome assembly of the rough periwinkle Littorina saxatilis.</title>
        <authorList>
            <person name="De Jode A."/>
            <person name="Faria R."/>
            <person name="Formenti G."/>
            <person name="Sims Y."/>
            <person name="Smith T.P."/>
            <person name="Tracey A."/>
            <person name="Wood J.M.D."/>
            <person name="Zagrodzka Z.B."/>
            <person name="Johannesson K."/>
            <person name="Butlin R.K."/>
            <person name="Leder E.H."/>
        </authorList>
    </citation>
    <scope>NUCLEOTIDE SEQUENCE [LARGE SCALE GENOMIC DNA]</scope>
    <source>
        <strain evidence="8">Snail1</strain>
        <tissue evidence="8">Muscle</tissue>
    </source>
</reference>
<dbReference type="InterPro" id="IPR001370">
    <property type="entry name" value="BIR_rpt"/>
</dbReference>
<accession>A0AAN9GGZ8</accession>
<dbReference type="PANTHER" id="PTHR10044:SF139">
    <property type="entry name" value="DEATH-ASSOCIATED INHIBITOR OF APOPTOSIS 2"/>
    <property type="match status" value="1"/>
</dbReference>
<dbReference type="PROSITE" id="PS50089">
    <property type="entry name" value="ZF_RING_2"/>
    <property type="match status" value="1"/>
</dbReference>
<dbReference type="EMBL" id="JBAMIC010000004">
    <property type="protein sequence ID" value="KAK7107746.1"/>
    <property type="molecule type" value="Genomic_DNA"/>
</dbReference>
<proteinExistence type="inferred from homology"/>
<comment type="similarity">
    <text evidence="1">Belongs to the IAP family.</text>
</comment>
<comment type="caution">
    <text evidence="8">The sequence shown here is derived from an EMBL/GenBank/DDBJ whole genome shotgun (WGS) entry which is preliminary data.</text>
</comment>
<dbReference type="Pfam" id="PF13920">
    <property type="entry name" value="zf-C3HC4_3"/>
    <property type="match status" value="1"/>
</dbReference>
<dbReference type="Gene3D" id="1.10.1170.10">
    <property type="entry name" value="Inhibitor Of Apoptosis Protein (2mihbC-IAP-1), Chain A"/>
    <property type="match status" value="2"/>
</dbReference>
<feature type="region of interest" description="Disordered" evidence="6">
    <location>
        <begin position="581"/>
        <end position="604"/>
    </location>
</feature>
<evidence type="ECO:0000256" key="2">
    <source>
        <dbReference type="ARBA" id="ARBA00022723"/>
    </source>
</evidence>
<evidence type="ECO:0000259" key="7">
    <source>
        <dbReference type="PROSITE" id="PS50089"/>
    </source>
</evidence>
<feature type="compositionally biased region" description="Polar residues" evidence="6">
    <location>
        <begin position="397"/>
        <end position="412"/>
    </location>
</feature>
<dbReference type="FunFam" id="1.10.1170.10:FF:000002">
    <property type="entry name" value="Baculoviral IAP repeat containing 7"/>
    <property type="match status" value="1"/>
</dbReference>
<sequence>MTHRMKQIADKEIISRPYHDNYFNCSLSEPIMDIKCVANNCLGQTSTCETEPTNTKVKIKGDSSKQLSQRKRLKVEGKGLEGSSFDEKDSNVDYGAELLSREEEIDETYILTNPTTTSGQNDPVQKQDHDVNPNESNESEDDGQYAYPHATQGLPTELSRQVGQGFAGFQVHPQEDAAKGRHQSQLSEYRESKHCIPPARPYNDEASKPSCNPYKNSTVYDFQYDANSALKVSEHSSCSVSNKDPLTLTNPGLRVNKEMPLVPRISDVLFERLRPMAHFSPEFNKVEISPFRPMDGVVDSARTAVMRSEMWRLSTFSKLPTLPVSAVRLAQSGFYYDEELDEILCYSCGLKKKQWNKSEKVAIVHLAMSPKCHHANCKDERNIAEAQYPYSPRETECSQNGSSYGANNTVTDGESAVDPSPTLPRNDTAPTLGDRNVLPPTPAPTQIHTPTSANLNQDGRSLALPPPAGRAEQLQRHSQMAAQSAGTARPEGTDSSSLNEASVAVPTTAGPSGKQQIGGHNAEAVHTGKDSALPLQNHFKSSLEMTSVQVYRAELNFQSPPAVPATTLVNYSVQVVQAPDANPFERGSSNPYRHNEGNEDGAGKVPGNGLLDMRRAASPENALVSVRLATFLDWPTRGLPNRRLLVIAGFHYMGTGDSVRCFYCGVTLRNWRENDDPWVTHVRFRFSCDYVKAIKGEDFVYRALLQVALGHAISSETGCITSSESAAVTNGIDNSSTSCSLQQTSPTSIANTASAYAANSNAASDNATAASGTTVPSTAPRSSTTVGMSKEAPRGPRSCSTTEQGSENSASRSDMNAEGNRDQATLRSRDASEGASTSSTENGPDAMGTGKKGKGNNKGGASKAAANTDGASVGTYAQNGVEVLQTDAEPDKHRSTATLPQTSQQTVAVGDQSLTFQSTVSTEYPTVPNAGVAGNHGDATSFQQLQETNHRLRRRVTCRLCGNRPVDTIFLPCGHLCTCETCAATIRMCCLCNDRIRGTAHVYME</sequence>
<dbReference type="SMART" id="SM00238">
    <property type="entry name" value="BIR"/>
    <property type="match status" value="2"/>
</dbReference>
<feature type="compositionally biased region" description="Low complexity" evidence="6">
    <location>
        <begin position="765"/>
        <end position="774"/>
    </location>
</feature>
<dbReference type="InterPro" id="IPR001841">
    <property type="entry name" value="Znf_RING"/>
</dbReference>
<feature type="compositionally biased region" description="Polar residues" evidence="6">
    <location>
        <begin position="476"/>
        <end position="486"/>
    </location>
</feature>
<evidence type="ECO:0000256" key="3">
    <source>
        <dbReference type="ARBA" id="ARBA00022771"/>
    </source>
</evidence>